<dbReference type="PROSITE" id="PS50893">
    <property type="entry name" value="ABC_TRANSPORTER_2"/>
    <property type="match status" value="1"/>
</dbReference>
<keyword evidence="11" id="KW-0472">Membrane</keyword>
<keyword evidence="7" id="KW-0547">Nucleotide-binding</keyword>
<evidence type="ECO:0000256" key="13">
    <source>
        <dbReference type="ARBA" id="ARBA00034018"/>
    </source>
</evidence>
<organism evidence="15 16">
    <name type="scientific">Acrobeloides nanus</name>
    <dbReference type="NCBI Taxonomy" id="290746"/>
    <lineage>
        <taxon>Eukaryota</taxon>
        <taxon>Metazoa</taxon>
        <taxon>Ecdysozoa</taxon>
        <taxon>Nematoda</taxon>
        <taxon>Chromadorea</taxon>
        <taxon>Rhabditida</taxon>
        <taxon>Tylenchina</taxon>
        <taxon>Cephalobomorpha</taxon>
        <taxon>Cephaloboidea</taxon>
        <taxon>Cephalobidae</taxon>
        <taxon>Acrobeloides</taxon>
    </lineage>
</organism>
<dbReference type="PANTHER" id="PTHR24221">
    <property type="entry name" value="ATP-BINDING CASSETTE SUB-FAMILY B"/>
    <property type="match status" value="1"/>
</dbReference>
<dbReference type="Gene3D" id="3.40.50.300">
    <property type="entry name" value="P-loop containing nucleotide triphosphate hydrolases"/>
    <property type="match status" value="1"/>
</dbReference>
<evidence type="ECO:0000256" key="10">
    <source>
        <dbReference type="ARBA" id="ARBA00022989"/>
    </source>
</evidence>
<dbReference type="GO" id="GO:0005524">
    <property type="term" value="F:ATP binding"/>
    <property type="evidence" value="ECO:0007669"/>
    <property type="project" value="UniProtKB-KW"/>
</dbReference>
<dbReference type="PROSITE" id="PS00211">
    <property type="entry name" value="ABC_TRANSPORTER_1"/>
    <property type="match status" value="1"/>
</dbReference>
<keyword evidence="6" id="KW-0677">Repeat</keyword>
<evidence type="ECO:0000313" key="16">
    <source>
        <dbReference type="WBParaSite" id="ACRNAN_scaffold3700.g12547.t1"/>
    </source>
</evidence>
<evidence type="ECO:0000256" key="6">
    <source>
        <dbReference type="ARBA" id="ARBA00022737"/>
    </source>
</evidence>
<keyword evidence="9" id="KW-1278">Translocase</keyword>
<evidence type="ECO:0000256" key="5">
    <source>
        <dbReference type="ARBA" id="ARBA00022692"/>
    </source>
</evidence>
<dbReference type="InterPro" id="IPR003439">
    <property type="entry name" value="ABC_transporter-like_ATP-bd"/>
</dbReference>
<feature type="domain" description="ABC transporter" evidence="14">
    <location>
        <begin position="54"/>
        <end position="279"/>
    </location>
</feature>
<evidence type="ECO:0000256" key="12">
    <source>
        <dbReference type="ARBA" id="ARBA00023180"/>
    </source>
</evidence>
<dbReference type="PANTHER" id="PTHR24221:SF557">
    <property type="entry name" value="P-GLYCOPROTEIN RELATED"/>
    <property type="match status" value="1"/>
</dbReference>
<dbReference type="AlphaFoldDB" id="A0A914DS66"/>
<dbReference type="InterPro" id="IPR036640">
    <property type="entry name" value="ABC1_TM_sf"/>
</dbReference>
<dbReference type="InterPro" id="IPR027417">
    <property type="entry name" value="P-loop_NTPase"/>
</dbReference>
<keyword evidence="10" id="KW-1133">Transmembrane helix</keyword>
<dbReference type="Pfam" id="PF00005">
    <property type="entry name" value="ABC_tran"/>
    <property type="match status" value="1"/>
</dbReference>
<evidence type="ECO:0000259" key="14">
    <source>
        <dbReference type="PROSITE" id="PS50893"/>
    </source>
</evidence>
<dbReference type="CDD" id="cd03249">
    <property type="entry name" value="ABC_MTABC3_MDL1_MDL2"/>
    <property type="match status" value="1"/>
</dbReference>
<reference evidence="16" key="1">
    <citation type="submission" date="2022-11" db="UniProtKB">
        <authorList>
            <consortium name="WormBaseParasite"/>
        </authorList>
    </citation>
    <scope>IDENTIFICATION</scope>
</reference>
<dbReference type="InterPro" id="IPR039421">
    <property type="entry name" value="Type_1_exporter"/>
</dbReference>
<dbReference type="Proteomes" id="UP000887540">
    <property type="component" value="Unplaced"/>
</dbReference>
<comment type="similarity">
    <text evidence="2">Belongs to the ABC transporter superfamily. ABCB family. Multidrug resistance exporter (TC 3.A.1.201) subfamily.</text>
</comment>
<keyword evidence="15" id="KW-1185">Reference proteome</keyword>
<keyword evidence="8" id="KW-0067">ATP-binding</keyword>
<evidence type="ECO:0000256" key="7">
    <source>
        <dbReference type="ARBA" id="ARBA00022741"/>
    </source>
</evidence>
<dbReference type="SUPFAM" id="SSF52540">
    <property type="entry name" value="P-loop containing nucleoside triphosphate hydrolases"/>
    <property type="match status" value="1"/>
</dbReference>
<dbReference type="GO" id="GO:0016887">
    <property type="term" value="F:ATP hydrolysis activity"/>
    <property type="evidence" value="ECO:0007669"/>
    <property type="project" value="InterPro"/>
</dbReference>
<comment type="catalytic activity">
    <reaction evidence="13">
        <text>ATP + H2O + xenobioticSide 1 = ADP + phosphate + xenobioticSide 2.</text>
        <dbReference type="EC" id="7.6.2.2"/>
    </reaction>
</comment>
<proteinExistence type="inferred from homology"/>
<dbReference type="InterPro" id="IPR017871">
    <property type="entry name" value="ABC_transporter-like_CS"/>
</dbReference>
<evidence type="ECO:0000256" key="2">
    <source>
        <dbReference type="ARBA" id="ARBA00007577"/>
    </source>
</evidence>
<dbReference type="EC" id="7.6.2.2" evidence="3"/>
<evidence type="ECO:0000256" key="1">
    <source>
        <dbReference type="ARBA" id="ARBA00004141"/>
    </source>
</evidence>
<keyword evidence="5" id="KW-0812">Transmembrane</keyword>
<evidence type="ECO:0000313" key="15">
    <source>
        <dbReference type="Proteomes" id="UP000887540"/>
    </source>
</evidence>
<sequence length="289" mass="32026">MAFCGQSVGMISSFIPDVVKARLAASLIFHLIEYPTKIDSLSESGVRTDLKGDIKVTNLHFAYPTRPNIRILNGLNLSVKPGKTIALVGHKRFYNPLKGQIAIDGINVRDLNIHSLRKQMAIVSQEPTLFDCTIEENISYGMNRPMSHEEVVEAAKMANIHDFILSLPDGYATNVGERGAQLSGGQKQRIAIARALIRRPSILLLDEATSALDSESERIVQDALEKARYGRTCLVIAHRLSTVQNADQICVINEGRIVQLGTHEELIQQEGIYKTLCSSQFLQEDSKED</sequence>
<evidence type="ECO:0000256" key="3">
    <source>
        <dbReference type="ARBA" id="ARBA00012191"/>
    </source>
</evidence>
<name>A0A914DS66_9BILA</name>
<keyword evidence="12" id="KW-0325">Glycoprotein</keyword>
<accession>A0A914DS66</accession>
<keyword evidence="4" id="KW-0813">Transport</keyword>
<dbReference type="Gene3D" id="1.20.1560.10">
    <property type="entry name" value="ABC transporter type 1, transmembrane domain"/>
    <property type="match status" value="1"/>
</dbReference>
<protein>
    <recommendedName>
        <fullName evidence="3">ABC-type xenobiotic transporter</fullName>
        <ecNumber evidence="3">7.6.2.2</ecNumber>
    </recommendedName>
</protein>
<dbReference type="FunFam" id="3.40.50.300:FF:000479">
    <property type="entry name" value="Multidrug resistance protein 1A"/>
    <property type="match status" value="1"/>
</dbReference>
<dbReference type="GO" id="GO:0016020">
    <property type="term" value="C:membrane"/>
    <property type="evidence" value="ECO:0007669"/>
    <property type="project" value="UniProtKB-SubCell"/>
</dbReference>
<dbReference type="WBParaSite" id="ACRNAN_scaffold3700.g12547.t1">
    <property type="protein sequence ID" value="ACRNAN_scaffold3700.g12547.t1"/>
    <property type="gene ID" value="ACRNAN_scaffold3700.g12547"/>
</dbReference>
<dbReference type="GO" id="GO:0008559">
    <property type="term" value="F:ABC-type xenobiotic transporter activity"/>
    <property type="evidence" value="ECO:0007669"/>
    <property type="project" value="UniProtKB-EC"/>
</dbReference>
<comment type="subcellular location">
    <subcellularLocation>
        <location evidence="1">Membrane</location>
        <topology evidence="1">Multi-pass membrane protein</topology>
    </subcellularLocation>
</comment>
<evidence type="ECO:0000256" key="9">
    <source>
        <dbReference type="ARBA" id="ARBA00022967"/>
    </source>
</evidence>
<evidence type="ECO:0000256" key="4">
    <source>
        <dbReference type="ARBA" id="ARBA00022448"/>
    </source>
</evidence>
<evidence type="ECO:0000256" key="8">
    <source>
        <dbReference type="ARBA" id="ARBA00022840"/>
    </source>
</evidence>
<evidence type="ECO:0000256" key="11">
    <source>
        <dbReference type="ARBA" id="ARBA00023136"/>
    </source>
</evidence>